<reference evidence="1 2" key="1">
    <citation type="journal article" date="2023" name="Microb. Genom.">
        <title>Mesoterricola silvestris gen. nov., sp. nov., Mesoterricola sediminis sp. nov., Geothrix oryzae sp. nov., Geothrix edaphica sp. nov., Geothrix rubra sp. nov., and Geothrix limicola sp. nov., six novel members of Acidobacteriota isolated from soils.</title>
        <authorList>
            <person name="Weisberg A.J."/>
            <person name="Pearce E."/>
            <person name="Kramer C.G."/>
            <person name="Chang J.H."/>
            <person name="Clarke C.R."/>
        </authorList>
    </citation>
    <scope>NUCLEOTIDE SEQUENCE [LARGE SCALE GENOMIC DNA]</scope>
    <source>
        <strain evidence="1 2">NE20-4-1</strain>
    </source>
</reference>
<dbReference type="SUPFAM" id="SSF56672">
    <property type="entry name" value="DNA/RNA polymerases"/>
    <property type="match status" value="1"/>
</dbReference>
<evidence type="ECO:0000313" key="1">
    <source>
        <dbReference type="EMBL" id="MDX3043183.1"/>
    </source>
</evidence>
<gene>
    <name evidence="1" type="ORF">PV383_39355</name>
</gene>
<keyword evidence="2" id="KW-1185">Reference proteome</keyword>
<dbReference type="Proteomes" id="UP001282474">
    <property type="component" value="Unassembled WGS sequence"/>
</dbReference>
<proteinExistence type="predicted"/>
<evidence type="ECO:0000313" key="2">
    <source>
        <dbReference type="Proteomes" id="UP001282474"/>
    </source>
</evidence>
<protein>
    <submittedName>
        <fullName evidence="1">Uncharacterized protein</fullName>
    </submittedName>
</protein>
<dbReference type="RefSeq" id="WP_237270694.1">
    <property type="nucleotide sequence ID" value="NZ_JABXWF010000040.1"/>
</dbReference>
<comment type="caution">
    <text evidence="1">The sequence shown here is derived from an EMBL/GenBank/DDBJ whole genome shotgun (WGS) entry which is preliminary data.</text>
</comment>
<accession>A0ABU4N3R8</accession>
<name>A0ABU4N3R8_9ACTN</name>
<dbReference type="EMBL" id="JARAWJ010000047">
    <property type="protein sequence ID" value="MDX3043183.1"/>
    <property type="molecule type" value="Genomic_DNA"/>
</dbReference>
<sequence length="106" mass="11383">MGADETAREVSTVMHVRCPDQVPEAVYREVLEQLAELSPVVQALPPSAALVELRRALPYFGVDAHRLGQTLRVRAGARLGIDLRIGIGPTMKRAGSRNPGPPCTGT</sequence>
<dbReference type="InterPro" id="IPR043502">
    <property type="entry name" value="DNA/RNA_pol_sf"/>
</dbReference>
<organism evidence="1 2">
    <name type="scientific">Streptomyces caniscabiei</name>
    <dbReference type="NCBI Taxonomy" id="2746961"/>
    <lineage>
        <taxon>Bacteria</taxon>
        <taxon>Bacillati</taxon>
        <taxon>Actinomycetota</taxon>
        <taxon>Actinomycetes</taxon>
        <taxon>Kitasatosporales</taxon>
        <taxon>Streptomycetaceae</taxon>
        <taxon>Streptomyces</taxon>
    </lineage>
</organism>